<gene>
    <name evidence="2" type="primary">MYT1B</name>
</gene>
<proteinExistence type="predicted"/>
<evidence type="ECO:0000256" key="1">
    <source>
        <dbReference type="SAM" id="MobiDB-lite"/>
    </source>
</evidence>
<feature type="non-terminal residue" evidence="2">
    <location>
        <position position="33"/>
    </location>
</feature>
<feature type="region of interest" description="Disordered" evidence="1">
    <location>
        <begin position="1"/>
        <end position="33"/>
    </location>
</feature>
<dbReference type="AlphaFoldDB" id="A0A1A8BYL0"/>
<reference evidence="2" key="2">
    <citation type="submission" date="2016-06" db="EMBL/GenBank/DDBJ databases">
        <title>The genome of a short-lived fish provides insights into sex chromosome evolution and the genetic control of aging.</title>
        <authorList>
            <person name="Reichwald K."/>
            <person name="Felder M."/>
            <person name="Petzold A."/>
            <person name="Koch P."/>
            <person name="Groth M."/>
            <person name="Platzer M."/>
        </authorList>
    </citation>
    <scope>NUCLEOTIDE SEQUENCE</scope>
    <source>
        <tissue evidence="2">Brain</tissue>
    </source>
</reference>
<reference evidence="2" key="1">
    <citation type="submission" date="2016-05" db="EMBL/GenBank/DDBJ databases">
        <authorList>
            <person name="Lavstsen T."/>
            <person name="Jespersen J.S."/>
        </authorList>
    </citation>
    <scope>NUCLEOTIDE SEQUENCE</scope>
    <source>
        <tissue evidence="2">Brain</tissue>
    </source>
</reference>
<accession>A0A1A8BYL0</accession>
<evidence type="ECO:0000313" key="2">
    <source>
        <dbReference type="EMBL" id="SBP72334.1"/>
    </source>
</evidence>
<dbReference type="EMBL" id="HADZ01008393">
    <property type="protein sequence ID" value="SBP72334.1"/>
    <property type="molecule type" value="Transcribed_RNA"/>
</dbReference>
<name>A0A1A8BYL0_NOTKA</name>
<protein>
    <submittedName>
        <fullName evidence="2">Myelin transcription factor 1b</fullName>
    </submittedName>
</protein>
<sequence length="33" mass="3886">MKIETSHPEGSWQPESEKKAPRRMMMVKRADRG</sequence>
<organism evidence="2">
    <name type="scientific">Nothobranchius kadleci</name>
    <name type="common">African annual killifish</name>
    <dbReference type="NCBI Taxonomy" id="1051664"/>
    <lineage>
        <taxon>Eukaryota</taxon>
        <taxon>Metazoa</taxon>
        <taxon>Chordata</taxon>
        <taxon>Craniata</taxon>
        <taxon>Vertebrata</taxon>
        <taxon>Euteleostomi</taxon>
        <taxon>Actinopterygii</taxon>
        <taxon>Neopterygii</taxon>
        <taxon>Teleostei</taxon>
        <taxon>Neoteleostei</taxon>
        <taxon>Acanthomorphata</taxon>
        <taxon>Ovalentaria</taxon>
        <taxon>Atherinomorphae</taxon>
        <taxon>Cyprinodontiformes</taxon>
        <taxon>Nothobranchiidae</taxon>
        <taxon>Nothobranchius</taxon>
    </lineage>
</organism>